<feature type="transmembrane region" description="Helical" evidence="1">
    <location>
        <begin position="56"/>
        <end position="78"/>
    </location>
</feature>
<comment type="caution">
    <text evidence="2">The sequence shown here is derived from an EMBL/GenBank/DDBJ whole genome shotgun (WGS) entry which is preliminary data.</text>
</comment>
<dbReference type="Gene3D" id="1.20.1250.20">
    <property type="entry name" value="MFS general substrate transporter like domains"/>
    <property type="match status" value="1"/>
</dbReference>
<sequence length="146" mass="17133">MCIHILRHYRIIVIYSLQAQRELHELMSAREKERARGEEHVRFFQTLARAPVLKPLLLINVFNILQILSGSYVLIFYAQDIVQSSSGNIEPKTNDVFNMNNRRSRSVIEIENVIKIGIAMRIEIEWTKIETEKREFGSESRAELDF</sequence>
<evidence type="ECO:0000256" key="1">
    <source>
        <dbReference type="SAM" id="Phobius"/>
    </source>
</evidence>
<proteinExistence type="predicted"/>
<dbReference type="AlphaFoldDB" id="A0A4C1U922"/>
<dbReference type="EMBL" id="BGZK01000139">
    <property type="protein sequence ID" value="GBP22386.1"/>
    <property type="molecule type" value="Genomic_DNA"/>
</dbReference>
<accession>A0A4C1U922</accession>
<dbReference type="OrthoDB" id="7614660at2759"/>
<gene>
    <name evidence="2" type="ORF">EVAR_11902_1</name>
</gene>
<keyword evidence="1" id="KW-1133">Transmembrane helix</keyword>
<keyword evidence="3" id="KW-1185">Reference proteome</keyword>
<protein>
    <submittedName>
        <fullName evidence="2">Uncharacterized protein</fullName>
    </submittedName>
</protein>
<name>A0A4C1U922_EUMVA</name>
<dbReference type="Proteomes" id="UP000299102">
    <property type="component" value="Unassembled WGS sequence"/>
</dbReference>
<keyword evidence="1" id="KW-0472">Membrane</keyword>
<dbReference type="InterPro" id="IPR036259">
    <property type="entry name" value="MFS_trans_sf"/>
</dbReference>
<keyword evidence="1" id="KW-0812">Transmembrane</keyword>
<organism evidence="2 3">
    <name type="scientific">Eumeta variegata</name>
    <name type="common">Bagworm moth</name>
    <name type="synonym">Eumeta japonica</name>
    <dbReference type="NCBI Taxonomy" id="151549"/>
    <lineage>
        <taxon>Eukaryota</taxon>
        <taxon>Metazoa</taxon>
        <taxon>Ecdysozoa</taxon>
        <taxon>Arthropoda</taxon>
        <taxon>Hexapoda</taxon>
        <taxon>Insecta</taxon>
        <taxon>Pterygota</taxon>
        <taxon>Neoptera</taxon>
        <taxon>Endopterygota</taxon>
        <taxon>Lepidoptera</taxon>
        <taxon>Glossata</taxon>
        <taxon>Ditrysia</taxon>
        <taxon>Tineoidea</taxon>
        <taxon>Psychidae</taxon>
        <taxon>Oiketicinae</taxon>
        <taxon>Eumeta</taxon>
    </lineage>
</organism>
<evidence type="ECO:0000313" key="3">
    <source>
        <dbReference type="Proteomes" id="UP000299102"/>
    </source>
</evidence>
<reference evidence="2 3" key="1">
    <citation type="journal article" date="2019" name="Commun. Biol.">
        <title>The bagworm genome reveals a unique fibroin gene that provides high tensile strength.</title>
        <authorList>
            <person name="Kono N."/>
            <person name="Nakamura H."/>
            <person name="Ohtoshi R."/>
            <person name="Tomita M."/>
            <person name="Numata K."/>
            <person name="Arakawa K."/>
        </authorList>
    </citation>
    <scope>NUCLEOTIDE SEQUENCE [LARGE SCALE GENOMIC DNA]</scope>
</reference>
<evidence type="ECO:0000313" key="2">
    <source>
        <dbReference type="EMBL" id="GBP22386.1"/>
    </source>
</evidence>